<evidence type="ECO:0000313" key="3">
    <source>
        <dbReference type="EMBL" id="KAH3812113.1"/>
    </source>
</evidence>
<dbReference type="InterPro" id="IPR008826">
    <property type="entry name" value="Se-bd"/>
</dbReference>
<proteinExistence type="inferred from homology"/>
<evidence type="ECO:0000256" key="2">
    <source>
        <dbReference type="ARBA" id="ARBA00023266"/>
    </source>
</evidence>
<sequence length="65" mass="7575">MLQVSLDGTRLYVTTSLFSVWEKQFYSDLCRKVIAISLSACYNDITWTLSGTLRQWYAKTDIPLY</sequence>
<dbReference type="Proteomes" id="UP000828390">
    <property type="component" value="Unassembled WGS sequence"/>
</dbReference>
<evidence type="ECO:0000313" key="4">
    <source>
        <dbReference type="Proteomes" id="UP000828390"/>
    </source>
</evidence>
<dbReference type="EMBL" id="JAIWYP010000006">
    <property type="protein sequence ID" value="KAH3812113.1"/>
    <property type="molecule type" value="Genomic_DNA"/>
</dbReference>
<comment type="similarity">
    <text evidence="1">Belongs to the selenium-binding protein family.</text>
</comment>
<dbReference type="Pfam" id="PF05694">
    <property type="entry name" value="SBP56"/>
    <property type="match status" value="1"/>
</dbReference>
<evidence type="ECO:0000256" key="1">
    <source>
        <dbReference type="ARBA" id="ARBA00005606"/>
    </source>
</evidence>
<comment type="caution">
    <text evidence="3">The sequence shown here is derived from an EMBL/GenBank/DDBJ whole genome shotgun (WGS) entry which is preliminary data.</text>
</comment>
<name>A0A9D4GB44_DREPO</name>
<accession>A0A9D4GB44</accession>
<keyword evidence="2" id="KW-0711">Selenium</keyword>
<dbReference type="AlphaFoldDB" id="A0A9D4GB44"/>
<dbReference type="GO" id="GO:0008430">
    <property type="term" value="F:selenium binding"/>
    <property type="evidence" value="ECO:0007669"/>
    <property type="project" value="InterPro"/>
</dbReference>
<gene>
    <name evidence="3" type="ORF">DPMN_140536</name>
</gene>
<keyword evidence="4" id="KW-1185">Reference proteome</keyword>
<organism evidence="3 4">
    <name type="scientific">Dreissena polymorpha</name>
    <name type="common">Zebra mussel</name>
    <name type="synonym">Mytilus polymorpha</name>
    <dbReference type="NCBI Taxonomy" id="45954"/>
    <lineage>
        <taxon>Eukaryota</taxon>
        <taxon>Metazoa</taxon>
        <taxon>Spiralia</taxon>
        <taxon>Lophotrochozoa</taxon>
        <taxon>Mollusca</taxon>
        <taxon>Bivalvia</taxon>
        <taxon>Autobranchia</taxon>
        <taxon>Heteroconchia</taxon>
        <taxon>Euheterodonta</taxon>
        <taxon>Imparidentia</taxon>
        <taxon>Neoheterodontei</taxon>
        <taxon>Myida</taxon>
        <taxon>Dreissenoidea</taxon>
        <taxon>Dreissenidae</taxon>
        <taxon>Dreissena</taxon>
    </lineage>
</organism>
<reference evidence="3" key="1">
    <citation type="journal article" date="2019" name="bioRxiv">
        <title>The Genome of the Zebra Mussel, Dreissena polymorpha: A Resource for Invasive Species Research.</title>
        <authorList>
            <person name="McCartney M.A."/>
            <person name="Auch B."/>
            <person name="Kono T."/>
            <person name="Mallez S."/>
            <person name="Zhang Y."/>
            <person name="Obille A."/>
            <person name="Becker A."/>
            <person name="Abrahante J.E."/>
            <person name="Garbe J."/>
            <person name="Badalamenti J.P."/>
            <person name="Herman A."/>
            <person name="Mangelson H."/>
            <person name="Liachko I."/>
            <person name="Sullivan S."/>
            <person name="Sone E.D."/>
            <person name="Koren S."/>
            <person name="Silverstein K.A.T."/>
            <person name="Beckman K.B."/>
            <person name="Gohl D.M."/>
        </authorList>
    </citation>
    <scope>NUCLEOTIDE SEQUENCE</scope>
    <source>
        <strain evidence="3">Duluth1</strain>
        <tissue evidence="3">Whole animal</tissue>
    </source>
</reference>
<protein>
    <submittedName>
        <fullName evidence="3">Uncharacterized protein</fullName>
    </submittedName>
</protein>
<reference evidence="3" key="2">
    <citation type="submission" date="2020-11" db="EMBL/GenBank/DDBJ databases">
        <authorList>
            <person name="McCartney M.A."/>
            <person name="Auch B."/>
            <person name="Kono T."/>
            <person name="Mallez S."/>
            <person name="Becker A."/>
            <person name="Gohl D.M."/>
            <person name="Silverstein K.A.T."/>
            <person name="Koren S."/>
            <person name="Bechman K.B."/>
            <person name="Herman A."/>
            <person name="Abrahante J.E."/>
            <person name="Garbe J."/>
        </authorList>
    </citation>
    <scope>NUCLEOTIDE SEQUENCE</scope>
    <source>
        <strain evidence="3">Duluth1</strain>
        <tissue evidence="3">Whole animal</tissue>
    </source>
</reference>